<dbReference type="RefSeq" id="WP_182668208.1">
    <property type="nucleotide sequence ID" value="NZ_JACHTE010000002.1"/>
</dbReference>
<name>A0A7W3YDU0_9GAMM</name>
<feature type="transmembrane region" description="Helical" evidence="1">
    <location>
        <begin position="35"/>
        <end position="54"/>
    </location>
</feature>
<feature type="transmembrane region" description="Helical" evidence="1">
    <location>
        <begin position="6"/>
        <end position="23"/>
    </location>
</feature>
<dbReference type="AlphaFoldDB" id="A0A7W3YDU0"/>
<dbReference type="PANTHER" id="PTHR30336">
    <property type="entry name" value="INNER MEMBRANE PROTEIN, PROBABLE PERMEASE"/>
    <property type="match status" value="1"/>
</dbReference>
<keyword evidence="1" id="KW-0812">Transmembrane</keyword>
<evidence type="ECO:0000313" key="3">
    <source>
        <dbReference type="EMBL" id="MBB1087407.1"/>
    </source>
</evidence>
<gene>
    <name evidence="3" type="ORF">H4F99_02765</name>
</gene>
<dbReference type="Proteomes" id="UP000552587">
    <property type="component" value="Unassembled WGS sequence"/>
</dbReference>
<organism evidence="3 4">
    <name type="scientific">Marilutibacter penaei</name>
    <dbReference type="NCBI Taxonomy" id="2759900"/>
    <lineage>
        <taxon>Bacteria</taxon>
        <taxon>Pseudomonadati</taxon>
        <taxon>Pseudomonadota</taxon>
        <taxon>Gammaproteobacteria</taxon>
        <taxon>Lysobacterales</taxon>
        <taxon>Lysobacteraceae</taxon>
        <taxon>Marilutibacter</taxon>
    </lineage>
</organism>
<keyword evidence="1" id="KW-1133">Transmembrane helix</keyword>
<dbReference type="InterPro" id="IPR051599">
    <property type="entry name" value="Cell_Envelope_Assoc"/>
</dbReference>
<dbReference type="Gene3D" id="3.40.50.620">
    <property type="entry name" value="HUPs"/>
    <property type="match status" value="1"/>
</dbReference>
<protein>
    <submittedName>
        <fullName evidence="3">YdcF family protein</fullName>
    </submittedName>
</protein>
<accession>A0A7W3YDU0</accession>
<comment type="caution">
    <text evidence="3">The sequence shown here is derived from an EMBL/GenBank/DDBJ whole genome shotgun (WGS) entry which is preliminary data.</text>
</comment>
<dbReference type="GO" id="GO:0000270">
    <property type="term" value="P:peptidoglycan metabolic process"/>
    <property type="evidence" value="ECO:0007669"/>
    <property type="project" value="TreeGrafter"/>
</dbReference>
<dbReference type="GO" id="GO:0043164">
    <property type="term" value="P:Gram-negative-bacterium-type cell wall biogenesis"/>
    <property type="evidence" value="ECO:0007669"/>
    <property type="project" value="TreeGrafter"/>
</dbReference>
<dbReference type="EMBL" id="JACHTE010000002">
    <property type="protein sequence ID" value="MBB1087407.1"/>
    <property type="molecule type" value="Genomic_DNA"/>
</dbReference>
<evidence type="ECO:0000313" key="4">
    <source>
        <dbReference type="Proteomes" id="UP000552587"/>
    </source>
</evidence>
<evidence type="ECO:0000256" key="1">
    <source>
        <dbReference type="SAM" id="Phobius"/>
    </source>
</evidence>
<dbReference type="CDD" id="cd06259">
    <property type="entry name" value="YdcF-like"/>
    <property type="match status" value="1"/>
</dbReference>
<reference evidence="3 4" key="1">
    <citation type="submission" date="2020-07" db="EMBL/GenBank/DDBJ databases">
        <authorList>
            <person name="Xu S."/>
            <person name="Li A."/>
        </authorList>
    </citation>
    <scope>NUCLEOTIDE SEQUENCE [LARGE SCALE GENOMIC DNA]</scope>
    <source>
        <strain evidence="3 4">SG-8</strain>
    </source>
</reference>
<sequence>MSHIFLSPLTLAVLGGLVLWATWRPLPRVLKAVGLLSWLALLALCAPVGANLLVRHVEGSIDPVYRCEAPRGAPVVVLSGGLEREPVAVDDHVALAPETWRRLQAGIRFRRAQGEGPLVLVGGGPYAVKEADVMADLAAAWGMAPGDVRVERWSRDTWENASGYAAMAGPEAGPAWLVTSALHMPRAVTAFRAAGVQVCVHPSHSHYVAPGELGYYIPQVTAIEKSRRALHEWLGQHVYRYRASREGASPAVHAAPGSSSS</sequence>
<dbReference type="Pfam" id="PF02698">
    <property type="entry name" value="DUF218"/>
    <property type="match status" value="1"/>
</dbReference>
<keyword evidence="4" id="KW-1185">Reference proteome</keyword>
<dbReference type="GO" id="GO:0005886">
    <property type="term" value="C:plasma membrane"/>
    <property type="evidence" value="ECO:0007669"/>
    <property type="project" value="TreeGrafter"/>
</dbReference>
<proteinExistence type="predicted"/>
<feature type="domain" description="DUF218" evidence="2">
    <location>
        <begin position="75"/>
        <end position="235"/>
    </location>
</feature>
<evidence type="ECO:0000259" key="2">
    <source>
        <dbReference type="Pfam" id="PF02698"/>
    </source>
</evidence>
<dbReference type="InterPro" id="IPR003848">
    <property type="entry name" value="DUF218"/>
</dbReference>
<dbReference type="PANTHER" id="PTHR30336:SF4">
    <property type="entry name" value="ENVELOPE BIOGENESIS FACTOR ELYC"/>
    <property type="match status" value="1"/>
</dbReference>
<keyword evidence="1" id="KW-0472">Membrane</keyword>
<dbReference type="InterPro" id="IPR014729">
    <property type="entry name" value="Rossmann-like_a/b/a_fold"/>
</dbReference>